<comment type="similarity">
    <text evidence="1">Belongs to the CSN7/EIF3M family. CSN7 subfamily.</text>
</comment>
<evidence type="ECO:0000256" key="1">
    <source>
        <dbReference type="ARBA" id="ARBA00008482"/>
    </source>
</evidence>
<dbReference type="InterPro" id="IPR045237">
    <property type="entry name" value="COPS7/eIF3m"/>
</dbReference>
<accession>A0AAW1QFV3</accession>
<keyword evidence="5" id="KW-1185">Reference proteome</keyword>
<dbReference type="InterPro" id="IPR000717">
    <property type="entry name" value="PCI_dom"/>
</dbReference>
<gene>
    <name evidence="4" type="ORF">WJX72_009146</name>
</gene>
<evidence type="ECO:0000313" key="5">
    <source>
        <dbReference type="Proteomes" id="UP001489004"/>
    </source>
</evidence>
<dbReference type="Pfam" id="PF01399">
    <property type="entry name" value="PCI"/>
    <property type="match status" value="1"/>
</dbReference>
<dbReference type="Pfam" id="PF22061">
    <property type="entry name" value="CSN7_HB_subdom"/>
    <property type="match status" value="1"/>
</dbReference>
<protein>
    <recommendedName>
        <fullName evidence="3">PCI domain-containing protein</fullName>
    </recommendedName>
</protein>
<dbReference type="Proteomes" id="UP001489004">
    <property type="component" value="Unassembled WGS sequence"/>
</dbReference>
<sequence length="257" mass="28689">MESEAKLEQFLLLAKRAKGLALSKIIEKATSEPGVFTFGELLDLPSVKELRGSESGLWYNLLELFCYGTLPDYRAGPSRYPSLNEQQLMKLKQLTIMSMAENSKTIPYSELMAALEIDNVRALEDLLITDCFYAGILKGKLDQRQRALQVSQWAGRDVRAEQLQPIRDGLASWLGTSQRVLASLEEKMRWTQTSADAASKAQADLEARVEEVKKGIKTDSDRGPGDSMLLDDAAGGLEYMEEDRITLGIGGRPKRRR</sequence>
<evidence type="ECO:0000259" key="3">
    <source>
        <dbReference type="PROSITE" id="PS50250"/>
    </source>
</evidence>
<proteinExistence type="inferred from homology"/>
<dbReference type="GO" id="GO:0008180">
    <property type="term" value="C:COP9 signalosome"/>
    <property type="evidence" value="ECO:0007669"/>
    <property type="project" value="UniProtKB-KW"/>
</dbReference>
<dbReference type="PANTHER" id="PTHR15350">
    <property type="entry name" value="COP9 SIGNALOSOME COMPLEX SUBUNIT 7/DENDRITIC CELL PROTEIN GA17"/>
    <property type="match status" value="1"/>
</dbReference>
<evidence type="ECO:0000313" key="4">
    <source>
        <dbReference type="EMBL" id="KAK9820336.1"/>
    </source>
</evidence>
<keyword evidence="2" id="KW-0736">Signalosome</keyword>
<comment type="caution">
    <text evidence="4">The sequence shown here is derived from an EMBL/GenBank/DDBJ whole genome shotgun (WGS) entry which is preliminary data.</text>
</comment>
<evidence type="ECO:0000256" key="2">
    <source>
        <dbReference type="ARBA" id="ARBA00022790"/>
    </source>
</evidence>
<organism evidence="4 5">
    <name type="scientific">[Myrmecia] bisecta</name>
    <dbReference type="NCBI Taxonomy" id="41462"/>
    <lineage>
        <taxon>Eukaryota</taxon>
        <taxon>Viridiplantae</taxon>
        <taxon>Chlorophyta</taxon>
        <taxon>core chlorophytes</taxon>
        <taxon>Trebouxiophyceae</taxon>
        <taxon>Trebouxiales</taxon>
        <taxon>Trebouxiaceae</taxon>
        <taxon>Myrmecia</taxon>
    </lineage>
</organism>
<dbReference type="PANTHER" id="PTHR15350:SF5">
    <property type="entry name" value="COP9 SIGNALOSOME COMPLEX SUBUNIT 7"/>
    <property type="match status" value="1"/>
</dbReference>
<feature type="domain" description="PCI" evidence="3">
    <location>
        <begin position="1"/>
        <end position="155"/>
    </location>
</feature>
<reference evidence="4 5" key="1">
    <citation type="journal article" date="2024" name="Nat. Commun.">
        <title>Phylogenomics reveals the evolutionary origins of lichenization in chlorophyte algae.</title>
        <authorList>
            <person name="Puginier C."/>
            <person name="Libourel C."/>
            <person name="Otte J."/>
            <person name="Skaloud P."/>
            <person name="Haon M."/>
            <person name="Grisel S."/>
            <person name="Petersen M."/>
            <person name="Berrin J.G."/>
            <person name="Delaux P.M."/>
            <person name="Dal Grande F."/>
            <person name="Keller J."/>
        </authorList>
    </citation>
    <scope>NUCLEOTIDE SEQUENCE [LARGE SCALE GENOMIC DNA]</scope>
    <source>
        <strain evidence="4 5">SAG 2043</strain>
    </source>
</reference>
<dbReference type="AlphaFoldDB" id="A0AAW1QFV3"/>
<dbReference type="EMBL" id="JALJOR010000003">
    <property type="protein sequence ID" value="KAK9820336.1"/>
    <property type="molecule type" value="Genomic_DNA"/>
</dbReference>
<dbReference type="PROSITE" id="PS50250">
    <property type="entry name" value="PCI"/>
    <property type="match status" value="1"/>
</dbReference>
<dbReference type="SMART" id="SM00088">
    <property type="entry name" value="PINT"/>
    <property type="match status" value="1"/>
</dbReference>
<name>A0AAW1QFV3_9CHLO</name>